<feature type="chain" id="PRO_5028488734" description="Simple sugar transport system substrate-binding protein" evidence="1">
    <location>
        <begin position="24"/>
        <end position="86"/>
    </location>
</feature>
<dbReference type="Proteomes" id="UP000591948">
    <property type="component" value="Unassembled WGS sequence"/>
</dbReference>
<accession>A0A6V8P834</accession>
<dbReference type="EMBL" id="BLRY01000412">
    <property type="protein sequence ID" value="GFP28792.1"/>
    <property type="molecule type" value="Genomic_DNA"/>
</dbReference>
<reference evidence="2 3" key="1">
    <citation type="journal article" date="2020" name="Front. Microbiol.">
        <title>Single-cell genomics of novel Actinobacteria with the Wood-Ljungdahl pathway discovered in a serpentinizing system.</title>
        <authorList>
            <person name="Merino N."/>
            <person name="Kawai M."/>
            <person name="Boyd E.S."/>
            <person name="Colman D.R."/>
            <person name="McGlynn S.E."/>
            <person name="Nealson K.H."/>
            <person name="Kurokawa K."/>
            <person name="Hongoh Y."/>
        </authorList>
    </citation>
    <scope>NUCLEOTIDE SEQUENCE [LARGE SCALE GENOMIC DNA]</scope>
    <source>
        <strain evidence="2 3">S33</strain>
    </source>
</reference>
<evidence type="ECO:0008006" key="4">
    <source>
        <dbReference type="Google" id="ProtNLM"/>
    </source>
</evidence>
<gene>
    <name evidence="2" type="ORF">HKBW3S33_02208</name>
</gene>
<proteinExistence type="predicted"/>
<name>A0A6V8P834_9ACTN</name>
<evidence type="ECO:0000313" key="2">
    <source>
        <dbReference type="EMBL" id="GFP28792.1"/>
    </source>
</evidence>
<keyword evidence="3" id="KW-1185">Reference proteome</keyword>
<protein>
    <recommendedName>
        <fullName evidence="4">Simple sugar transport system substrate-binding protein</fullName>
    </recommendedName>
</protein>
<feature type="signal peptide" evidence="1">
    <location>
        <begin position="1"/>
        <end position="23"/>
    </location>
</feature>
<dbReference type="AlphaFoldDB" id="A0A6V8P834"/>
<dbReference type="PROSITE" id="PS51257">
    <property type="entry name" value="PROKAR_LIPOPROTEIN"/>
    <property type="match status" value="1"/>
</dbReference>
<evidence type="ECO:0000313" key="3">
    <source>
        <dbReference type="Proteomes" id="UP000591948"/>
    </source>
</evidence>
<comment type="caution">
    <text evidence="2">The sequence shown here is derived from an EMBL/GenBank/DDBJ whole genome shotgun (WGS) entry which is preliminary data.</text>
</comment>
<feature type="non-terminal residue" evidence="2">
    <location>
        <position position="86"/>
    </location>
</feature>
<sequence>MKKLIFMLAAMMLATGMIFIASGCVPRPVEEPVPPEEVAVPEEVPEVPKKIVFYTPAWGIDQAKQIIALFEKENPFCEQTPAFGVT</sequence>
<evidence type="ECO:0000256" key="1">
    <source>
        <dbReference type="SAM" id="SignalP"/>
    </source>
</evidence>
<keyword evidence="1" id="KW-0732">Signal</keyword>
<dbReference type="RefSeq" id="WP_176234042.1">
    <property type="nucleotide sequence ID" value="NZ_BLRY01000412.1"/>
</dbReference>
<organism evidence="2 3">
    <name type="scientific">Candidatus Hakubella thermalkaliphila</name>
    <dbReference type="NCBI Taxonomy" id="2754717"/>
    <lineage>
        <taxon>Bacteria</taxon>
        <taxon>Bacillati</taxon>
        <taxon>Actinomycetota</taxon>
        <taxon>Actinomycetota incertae sedis</taxon>
        <taxon>Candidatus Hakubellales</taxon>
        <taxon>Candidatus Hakubellaceae</taxon>
        <taxon>Candidatus Hakubella</taxon>
    </lineage>
</organism>